<evidence type="ECO:0000259" key="1">
    <source>
        <dbReference type="Pfam" id="PF12727"/>
    </source>
</evidence>
<feature type="domain" description="Helix-turn-helix" evidence="2">
    <location>
        <begin position="7"/>
        <end position="54"/>
    </location>
</feature>
<name>A0AB39HRZ3_9BACI</name>
<dbReference type="Gene3D" id="3.40.190.10">
    <property type="entry name" value="Periplasmic binding protein-like II"/>
    <property type="match status" value="1"/>
</dbReference>
<dbReference type="RefSeq" id="WP_368653827.1">
    <property type="nucleotide sequence ID" value="NZ_CP162599.1"/>
</dbReference>
<sequence>MVQNESYTPEEIANLLKVSKLTVYDLIKKGEIIAYRVGRQMRVEAEELQRYKNRGQTANTPPKQTEEKYSSFVISGLDTSLDILTRALEGKLLERQVLRSYMGSMDSLIAMYKGQADIVGTHLLDGDTMEYNIPYVRKLLVSQSFVVIRFIQRQVGFYVAEGNEKQIKTWEDLKNPGVVMVNREPGAGARVLLDENLRLAGINRQEVKGYHQELTSHIAVASAVANGRADVGIGIEQTAKLMPVDFIPLTTESYDLVMLKDMKNTKLMEYVISILQDDYFQEEVRSLGYDIKEMGTIIYEQ</sequence>
<accession>A0AB39HRZ3</accession>
<dbReference type="GO" id="GO:0003677">
    <property type="term" value="F:DNA binding"/>
    <property type="evidence" value="ECO:0007669"/>
    <property type="project" value="InterPro"/>
</dbReference>
<dbReference type="Pfam" id="PF12728">
    <property type="entry name" value="HTH_17"/>
    <property type="match status" value="1"/>
</dbReference>
<evidence type="ECO:0000259" key="2">
    <source>
        <dbReference type="Pfam" id="PF12728"/>
    </source>
</evidence>
<organism evidence="3">
    <name type="scientific">Ornithinibacillus sp. 4-3</name>
    <dbReference type="NCBI Taxonomy" id="3231488"/>
    <lineage>
        <taxon>Bacteria</taxon>
        <taxon>Bacillati</taxon>
        <taxon>Bacillota</taxon>
        <taxon>Bacilli</taxon>
        <taxon>Bacillales</taxon>
        <taxon>Bacillaceae</taxon>
        <taxon>Ornithinibacillus</taxon>
    </lineage>
</organism>
<dbReference type="InterPro" id="IPR010093">
    <property type="entry name" value="SinI_DNA-bd"/>
</dbReference>
<dbReference type="PANTHER" id="PTHR38431">
    <property type="entry name" value="BLL2305 PROTEIN"/>
    <property type="match status" value="1"/>
</dbReference>
<feature type="domain" description="PBP" evidence="1">
    <location>
        <begin position="87"/>
        <end position="276"/>
    </location>
</feature>
<dbReference type="InterPro" id="IPR041657">
    <property type="entry name" value="HTH_17"/>
</dbReference>
<dbReference type="EMBL" id="CP162599">
    <property type="protein sequence ID" value="XDK33143.1"/>
    <property type="molecule type" value="Genomic_DNA"/>
</dbReference>
<evidence type="ECO:0000313" key="3">
    <source>
        <dbReference type="EMBL" id="XDK33143.1"/>
    </source>
</evidence>
<dbReference type="SUPFAM" id="SSF53850">
    <property type="entry name" value="Periplasmic binding protein-like II"/>
    <property type="match status" value="1"/>
</dbReference>
<dbReference type="InterPro" id="IPR024370">
    <property type="entry name" value="PBP_domain"/>
</dbReference>
<dbReference type="PANTHER" id="PTHR38431:SF1">
    <property type="entry name" value="BLL2305 PROTEIN"/>
    <property type="match status" value="1"/>
</dbReference>
<dbReference type="NCBIfam" id="TIGR01764">
    <property type="entry name" value="excise"/>
    <property type="match status" value="1"/>
</dbReference>
<proteinExistence type="predicted"/>
<gene>
    <name evidence="3" type="ORF">AB4Y30_01895</name>
</gene>
<protein>
    <submittedName>
        <fullName evidence="3">Substrate-binding domain-containing protein</fullName>
    </submittedName>
</protein>
<dbReference type="AlphaFoldDB" id="A0AB39HRZ3"/>
<reference evidence="3" key="1">
    <citation type="submission" date="2024-07" db="EMBL/GenBank/DDBJ databases">
        <title>Halotolerant mesophilic bacterium Ornithinibacillus sp. 4-3, sp. nov., isolated from soil.</title>
        <authorList>
            <person name="Sidarenka A.V."/>
            <person name="Guliayeva D.E."/>
            <person name="Leanovich S.I."/>
            <person name="Hileuskaya K.S."/>
            <person name="Akhremchuk A.E."/>
            <person name="Sikolenko M.A."/>
            <person name="Valentovich L.N."/>
        </authorList>
    </citation>
    <scope>NUCLEOTIDE SEQUENCE</scope>
    <source>
        <strain evidence="3">4-3</strain>
    </source>
</reference>
<dbReference type="Pfam" id="PF12727">
    <property type="entry name" value="PBP_like"/>
    <property type="match status" value="1"/>
</dbReference>